<sequence>MKVPRTFASQLRAISPRVGHAGTRASRLHASGADDAELFNVPDPRFDAPVEKTTRFKYESVDQLRAMFVLRWLGTVGALLVSFGGLGAGALPVVGDPYDNIRIFALPLGSILAQLLQTSSAIVFLGVGLMALAWLGMAKFVGTPLPQLNPPAAVPRPQLRKRAIKKAHSPKAVPVKPRRVVSVDQIWRTWFSWVIPLIPTAPLFTQDIYSYLANGSIVRQGLDPYSAGPVQLLGIDNQLARSVPFIWANSPSPYGPVSLQIAETISLITGDTIISGVILHRLVSILGVIAAGWAITKLAGRCRISAPAALWLGLLNPLAILHLIAGIHNESIMLGFLLVGMELALQGVDKLTARQGVSWIPAFLGSGVIISCAGMVKVTGFIGLGFAGMALARALWVHRGVGPVSAVIRAAAWQSVVLVSTVAAVTVATGISLGWVTGQGGAASIRSWLSISTDIGVIFGYIGMALGLGDHTESMLTITRAAGLLVAAAFIVRMLLATFRGSIHPVGGLGVATLIMVMFFPVVHPWYILWAVFPLAAWANRFVFRACVVAYSVPMSVAVLPRGLGLPPDTVLVIYLAAALTFLPVAGVWWVALRRQGISALDW</sequence>
<feature type="transmembrane region" description="Helical" evidence="8">
    <location>
        <begin position="572"/>
        <end position="593"/>
    </location>
</feature>
<feature type="transmembrane region" description="Helical" evidence="8">
    <location>
        <begin position="448"/>
        <end position="469"/>
    </location>
</feature>
<dbReference type="OrthoDB" id="5242303at2"/>
<feature type="transmembrane region" description="Helical" evidence="8">
    <location>
        <begin position="411"/>
        <end position="436"/>
    </location>
</feature>
<comment type="similarity">
    <text evidence="7">Belongs to the MptA/B family.</text>
</comment>
<feature type="transmembrane region" description="Helical" evidence="8">
    <location>
        <begin position="186"/>
        <end position="204"/>
    </location>
</feature>
<feature type="transmembrane region" description="Helical" evidence="8">
    <location>
        <begin position="542"/>
        <end position="560"/>
    </location>
</feature>
<evidence type="ECO:0000256" key="1">
    <source>
        <dbReference type="ARBA" id="ARBA00004141"/>
    </source>
</evidence>
<keyword evidence="3 9" id="KW-0808">Transferase</keyword>
<evidence type="ECO:0000256" key="7">
    <source>
        <dbReference type="ARBA" id="ARBA00043987"/>
    </source>
</evidence>
<comment type="subcellular location">
    <subcellularLocation>
        <location evidence="1">Membrane</location>
        <topology evidence="1">Multi-pass membrane protein</topology>
    </subcellularLocation>
</comment>
<gene>
    <name evidence="9" type="ORF">CPHO_05880</name>
</gene>
<evidence type="ECO:0000256" key="4">
    <source>
        <dbReference type="ARBA" id="ARBA00022692"/>
    </source>
</evidence>
<organism evidence="9 10">
    <name type="scientific">Corynebacterium phocae</name>
    <dbReference type="NCBI Taxonomy" id="161895"/>
    <lineage>
        <taxon>Bacteria</taxon>
        <taxon>Bacillati</taxon>
        <taxon>Actinomycetota</taxon>
        <taxon>Actinomycetes</taxon>
        <taxon>Mycobacteriales</taxon>
        <taxon>Corynebacteriaceae</taxon>
        <taxon>Corynebacterium</taxon>
    </lineage>
</organism>
<feature type="transmembrane region" description="Helical" evidence="8">
    <location>
        <begin position="508"/>
        <end position="530"/>
    </location>
</feature>
<evidence type="ECO:0000313" key="10">
    <source>
        <dbReference type="Proteomes" id="UP000185491"/>
    </source>
</evidence>
<feature type="transmembrane region" description="Helical" evidence="8">
    <location>
        <begin position="68"/>
        <end position="91"/>
    </location>
</feature>
<evidence type="ECO:0000313" key="9">
    <source>
        <dbReference type="EMBL" id="APT92496.1"/>
    </source>
</evidence>
<keyword evidence="5 8" id="KW-1133">Transmembrane helix</keyword>
<dbReference type="GO" id="GO:0016757">
    <property type="term" value="F:glycosyltransferase activity"/>
    <property type="evidence" value="ECO:0007669"/>
    <property type="project" value="UniProtKB-KW"/>
</dbReference>
<accession>A0A1L7D2V1</accession>
<dbReference type="AlphaFoldDB" id="A0A1L7D2V1"/>
<keyword evidence="2" id="KW-0328">Glycosyltransferase</keyword>
<evidence type="ECO:0000256" key="2">
    <source>
        <dbReference type="ARBA" id="ARBA00022676"/>
    </source>
</evidence>
<dbReference type="KEGG" id="cpho:CPHO_05880"/>
<name>A0A1L7D2V1_9CORY</name>
<feature type="transmembrane region" description="Helical" evidence="8">
    <location>
        <begin position="273"/>
        <end position="296"/>
    </location>
</feature>
<dbReference type="GO" id="GO:0016020">
    <property type="term" value="C:membrane"/>
    <property type="evidence" value="ECO:0007669"/>
    <property type="project" value="UniProtKB-SubCell"/>
</dbReference>
<feature type="transmembrane region" description="Helical" evidence="8">
    <location>
        <begin position="111"/>
        <end position="135"/>
    </location>
</feature>
<evidence type="ECO:0000256" key="8">
    <source>
        <dbReference type="SAM" id="Phobius"/>
    </source>
</evidence>
<dbReference type="NCBIfam" id="NF038066">
    <property type="entry name" value="MptB"/>
    <property type="match status" value="1"/>
</dbReference>
<dbReference type="InterPro" id="IPR049829">
    <property type="entry name" value="MptA/B-like"/>
</dbReference>
<dbReference type="Pfam" id="PF26314">
    <property type="entry name" value="MptA_B_family"/>
    <property type="match status" value="1"/>
</dbReference>
<keyword evidence="10" id="KW-1185">Reference proteome</keyword>
<dbReference type="RefSeq" id="WP_075734030.1">
    <property type="nucleotide sequence ID" value="NZ_CP009249.1"/>
</dbReference>
<reference evidence="9 10" key="1">
    <citation type="submission" date="2014-08" db="EMBL/GenBank/DDBJ databases">
        <title>Complete genome sequence of Corynebacterium phocae M408/89/1(T)(=DSM 44612(T)), isolated from the common seal (Phoca vitulina).</title>
        <authorList>
            <person name="Ruckert C."/>
            <person name="Albersmeier A."/>
            <person name="Winkler A."/>
            <person name="Kalinowski J."/>
        </authorList>
    </citation>
    <scope>NUCLEOTIDE SEQUENCE [LARGE SCALE GENOMIC DNA]</scope>
    <source>
        <strain evidence="9 10">M408/89/1</strain>
    </source>
</reference>
<evidence type="ECO:0000256" key="3">
    <source>
        <dbReference type="ARBA" id="ARBA00022679"/>
    </source>
</evidence>
<proteinExistence type="inferred from homology"/>
<keyword evidence="6 8" id="KW-0472">Membrane</keyword>
<dbReference type="EMBL" id="CP009249">
    <property type="protein sequence ID" value="APT92496.1"/>
    <property type="molecule type" value="Genomic_DNA"/>
</dbReference>
<dbReference type="Proteomes" id="UP000185491">
    <property type="component" value="Chromosome"/>
</dbReference>
<dbReference type="STRING" id="161895.CPHO_05880"/>
<keyword evidence="4 8" id="KW-0812">Transmembrane</keyword>
<protein>
    <submittedName>
        <fullName evidence="9">Alpha 1,6 mannopyranosyltransferase</fullName>
    </submittedName>
</protein>
<feature type="transmembrane region" description="Helical" evidence="8">
    <location>
        <begin position="308"/>
        <end position="325"/>
    </location>
</feature>
<feature type="transmembrane region" description="Helical" evidence="8">
    <location>
        <begin position="475"/>
        <end position="496"/>
    </location>
</feature>
<evidence type="ECO:0000256" key="6">
    <source>
        <dbReference type="ARBA" id="ARBA00023136"/>
    </source>
</evidence>
<feature type="transmembrane region" description="Helical" evidence="8">
    <location>
        <begin position="360"/>
        <end position="391"/>
    </location>
</feature>
<evidence type="ECO:0000256" key="5">
    <source>
        <dbReference type="ARBA" id="ARBA00022989"/>
    </source>
</evidence>